<protein>
    <submittedName>
        <fullName evidence="7 8">Uncharacterized protein LOC101846350</fullName>
    </submittedName>
</protein>
<dbReference type="Pfam" id="PF01968">
    <property type="entry name" value="Hydantoinase_A"/>
    <property type="match status" value="1"/>
</dbReference>
<dbReference type="Pfam" id="PF05378">
    <property type="entry name" value="Hydant_A_N"/>
    <property type="match status" value="1"/>
</dbReference>
<feature type="compositionally biased region" description="Basic and acidic residues" evidence="1">
    <location>
        <begin position="622"/>
        <end position="632"/>
    </location>
</feature>
<reference evidence="7 8" key="1">
    <citation type="submission" date="2025-05" db="UniProtKB">
        <authorList>
            <consortium name="RefSeq"/>
        </authorList>
    </citation>
    <scope>IDENTIFICATION</scope>
</reference>
<feature type="domain" description="S-Me-THD-like C-terminal" evidence="5">
    <location>
        <begin position="871"/>
        <end position="1062"/>
    </location>
</feature>
<dbReference type="Pfam" id="PF06032">
    <property type="entry name" value="S-Me-THD_N"/>
    <property type="match status" value="2"/>
</dbReference>
<keyword evidence="6" id="KW-1185">Reference proteome</keyword>
<dbReference type="PANTHER" id="PTHR11365:SF10">
    <property type="entry name" value="HYDANTOINASE_OXOPROLINASE"/>
    <property type="match status" value="1"/>
</dbReference>
<feature type="domain" description="S-Me-THD N-terminal" evidence="4">
    <location>
        <begin position="791"/>
        <end position="856"/>
    </location>
</feature>
<dbReference type="InterPro" id="IPR045079">
    <property type="entry name" value="Oxoprolinase-like"/>
</dbReference>
<dbReference type="InterPro" id="IPR024071">
    <property type="entry name" value="S-Me-THD_C_sf"/>
</dbReference>
<evidence type="ECO:0000256" key="1">
    <source>
        <dbReference type="SAM" id="MobiDB-lite"/>
    </source>
</evidence>
<feature type="region of interest" description="Disordered" evidence="1">
    <location>
        <begin position="614"/>
        <end position="653"/>
    </location>
</feature>
<evidence type="ECO:0000313" key="7">
    <source>
        <dbReference type="RefSeq" id="XP_012938147.1"/>
    </source>
</evidence>
<dbReference type="RefSeq" id="XP_012938148.1">
    <property type="nucleotide sequence ID" value="XM_013082694.1"/>
</dbReference>
<dbReference type="InterPro" id="IPR027479">
    <property type="entry name" value="S-Me-THD_N_sf"/>
</dbReference>
<sequence length="1076" mass="116540">MASALPVVIGVDIGGTNTDVVLICHREGRHQVLSEVKELTSSDVTTGVQKAVLRALLQAKDNGHVVSPIQVNIGTTHFVNAVVQGKDLAKVAVIRICGPVSEELLPFCDFPSGLANIIRGSVHLVRGGFRYDGKEHEPMDEAQLRDVIEGVRKQGIRNIAYIGIFSPTRPDQEVRAREITLEVFPEASVSLSHEIGHIGILERENAAILNECLKPLCKKTVSGFQSALEEIGVTCPFFLTQNDGTIISSEGVLELPVLTFASGPTNSMRGATFLSELRDAIVVDIGGTTTDVGVLKNGFPRKASTHVKVGGVRTNFRMPDVVSIGLGGGSYVKEKRNEKGELEGVTVGPRSAGLNLMKEALVFGNGLDSETRSLTTTDIAVAAGLYILGDAKRVGGLDEALVRKSVEEVHSLVEELVDKIKLSKEELPVIVVGGGSILIDMKRSLKGATELIVPEHFGVANAIGAALSKVSASIDTVVNLLNMVDSAEMERCVTEAVNAVTDDPDGKKADLATNEAKKPFFSKARDTAIEDIYQKVKSQVIAAGAEEKTVEILDKQDSVLSYMPGNATQIIVKVVGDLAVWERKQETVLQPWEARGDSEKILLQESVTATKQVYSSTGQRIDQAKEDGGREEGGEEDTDRDATKFPRDPYIDPDSGEWIISEWDIECIVVGAGIYGCGGGASPHMGRLRALKCIRSGKRMRVVTPDRFLKDADPENDIVIVSAFIGAPLIMYEQGVSSAETTKALECLRDVYEVGGFKDGDLQNKKGITVETNEAGVRFVQNYAPSDSSERSHYKIVALMSAEIGGMNAIEPFLIAANLDLPILDADGMSRAFPEVQMFIPYMYNNPAYPVGIVGSGNSVERSALLYTPANKLTENFLRDVSIANGCSAGMAIPVSSADVKTKTALHTVSRAWRLGDAILRARLEKESVIEAIVRQEDAKHIITGKITDVQRETSGGFNKGYLTVEGVEEWDGQEIRLEFQNENLVILPLTNGQAGECMGCTPDLISVVDADTAEPVPTEEVRYGMRVAVLLMPSHPLLRHADALRWVGPKAFQYPDHIRFRPFRQREVTVPVPPL</sequence>
<dbReference type="PANTHER" id="PTHR11365">
    <property type="entry name" value="5-OXOPROLINASE RELATED"/>
    <property type="match status" value="1"/>
</dbReference>
<dbReference type="InterPro" id="IPR048350">
    <property type="entry name" value="S-Me-THD-like_C"/>
</dbReference>
<feature type="compositionally biased region" description="Basic and acidic residues" evidence="1">
    <location>
        <begin position="640"/>
        <end position="650"/>
    </location>
</feature>
<organism evidence="6 7">
    <name type="scientific">Aplysia californica</name>
    <name type="common">California sea hare</name>
    <dbReference type="NCBI Taxonomy" id="6500"/>
    <lineage>
        <taxon>Eukaryota</taxon>
        <taxon>Metazoa</taxon>
        <taxon>Spiralia</taxon>
        <taxon>Lophotrochozoa</taxon>
        <taxon>Mollusca</taxon>
        <taxon>Gastropoda</taxon>
        <taxon>Heterobranchia</taxon>
        <taxon>Euthyneura</taxon>
        <taxon>Tectipleura</taxon>
        <taxon>Aplysiida</taxon>
        <taxon>Aplysioidea</taxon>
        <taxon>Aplysiidae</taxon>
        <taxon>Aplysia</taxon>
    </lineage>
</organism>
<dbReference type="GeneID" id="101846350"/>
<evidence type="ECO:0000313" key="9">
    <source>
        <dbReference type="RefSeq" id="XP_012938149.1"/>
    </source>
</evidence>
<dbReference type="Gene3D" id="3.30.420.40">
    <property type="match status" value="1"/>
</dbReference>
<feature type="domain" description="S-Me-THD N-terminal" evidence="4">
    <location>
        <begin position="664"/>
        <end position="752"/>
    </location>
</feature>
<dbReference type="InterPro" id="IPR002821">
    <property type="entry name" value="Hydantoinase_A"/>
</dbReference>
<feature type="domain" description="Hydantoinase/oxoprolinase N-terminal" evidence="3">
    <location>
        <begin position="9"/>
        <end position="183"/>
    </location>
</feature>
<evidence type="ECO:0000313" key="6">
    <source>
        <dbReference type="Proteomes" id="UP000694888"/>
    </source>
</evidence>
<gene>
    <name evidence="7 8 9" type="primary">LOC101846350</name>
</gene>
<dbReference type="Gene3D" id="3.40.1610.10">
    <property type="entry name" value="CV3147-like domain"/>
    <property type="match status" value="1"/>
</dbReference>
<evidence type="ECO:0000259" key="2">
    <source>
        <dbReference type="Pfam" id="PF01968"/>
    </source>
</evidence>
<evidence type="ECO:0000259" key="5">
    <source>
        <dbReference type="Pfam" id="PF20906"/>
    </source>
</evidence>
<proteinExistence type="predicted"/>
<dbReference type="SUPFAM" id="SSF160991">
    <property type="entry name" value="CV3147-like"/>
    <property type="match status" value="1"/>
</dbReference>
<dbReference type="RefSeq" id="XP_012938147.1">
    <property type="nucleotide sequence ID" value="XM_013082693.1"/>
</dbReference>
<feature type="domain" description="Hydantoinase A/oxoprolinase" evidence="2">
    <location>
        <begin position="203"/>
        <end position="384"/>
    </location>
</feature>
<dbReference type="Gene3D" id="2.40.390.10">
    <property type="entry name" value="CV3147-like"/>
    <property type="match status" value="1"/>
</dbReference>
<dbReference type="Proteomes" id="UP000694888">
    <property type="component" value="Unplaced"/>
</dbReference>
<evidence type="ECO:0000259" key="3">
    <source>
        <dbReference type="Pfam" id="PF05378"/>
    </source>
</evidence>
<accession>A0ABM1A062</accession>
<dbReference type="InterPro" id="IPR010318">
    <property type="entry name" value="S-Me-THD_N"/>
</dbReference>
<dbReference type="Pfam" id="PF20906">
    <property type="entry name" value="S-Me-THD_C"/>
    <property type="match status" value="1"/>
</dbReference>
<dbReference type="SUPFAM" id="SSF53067">
    <property type="entry name" value="Actin-like ATPase domain"/>
    <property type="match status" value="1"/>
</dbReference>
<dbReference type="RefSeq" id="XP_012938149.1">
    <property type="nucleotide sequence ID" value="XM_013082695.1"/>
</dbReference>
<evidence type="ECO:0000313" key="8">
    <source>
        <dbReference type="RefSeq" id="XP_012938148.1"/>
    </source>
</evidence>
<evidence type="ECO:0000259" key="4">
    <source>
        <dbReference type="Pfam" id="PF06032"/>
    </source>
</evidence>
<dbReference type="InterPro" id="IPR008040">
    <property type="entry name" value="Hydant_A_N"/>
</dbReference>
<name>A0ABM1A062_APLCA</name>
<dbReference type="InterPro" id="IPR043129">
    <property type="entry name" value="ATPase_NBD"/>
</dbReference>